<sequence length="728" mass="80517">MNRREWLGLSDGAACRVTPVPNVVVTTHEGRRALFHDDLARGRIVLVQFASLADDAGYPVLANVARVQALLGERLGRDVHICTITTDAQSDTPRALADAARRLGAKPGWWFLTGEPAALATLKAHFFQHGHAHGGDAEDCSRGVMRYGNPATGLWGSVPAKAEPDWIAERLSWLAARGTPHGAPRRRGPAALAALCVALLPAMSRGEPHSGHRYPQPYLAASTQTTVGDVTTVVTGASLFEPSQPFVDPPGTNLLPTIYTNLFDSNGEEMLNTLPSTPTVPYNLHDGVPVVTTIDRVSPTTDLADALDRIDTVARDARRGRDDEDAARRAIDRAIDILEGNPIENRAYSGFPLLHYTGPLKLKKVEPVLDANGNTIGGNVNVHQIWYDNHIESDTAMLDPSAVQGVPWTITYTLDVLDRGRDDFSPFAFYDDAPSGPKPGEFGRPNVGMDQTFFPMDEGTRTVLKVKMAPAKYWSLTYTWGWRWHAPRAQVTENRLKVVDGKDLYRWEADVFGENPRASEAAKLAAIAKIGDRAPPKVLWRLLRDARRSAAARDWKRVVAQVADMRVAFDDYKDRTRLPRDVKIDPDADLTLFYANNTIHGQFTDGAATTFAKYQSRGTPIKITLLNGDYYDHRYMNVDFGGGRGWENQFKSSVRVGGSGCWFTFGRAYININVAQPVRVPPATPRKGHEDTLGRHRVNLTLNADPSRRLRFYQFDPTHHDVAIFSIH</sequence>
<accession>A0A9X3YIJ0</accession>
<reference evidence="1" key="1">
    <citation type="submission" date="2023-02" db="EMBL/GenBank/DDBJ databases">
        <title>Tahibacter soli sp. nov. isolated from soil.</title>
        <authorList>
            <person name="Baek J.H."/>
            <person name="Lee J.K."/>
            <person name="Choi D.G."/>
            <person name="Jeon C.O."/>
        </authorList>
    </citation>
    <scope>NUCLEOTIDE SEQUENCE</scope>
    <source>
        <strain evidence="1">BL</strain>
    </source>
</reference>
<dbReference type="RefSeq" id="WP_263545823.1">
    <property type="nucleotide sequence ID" value="NZ_JAOVZO020000003.1"/>
</dbReference>
<dbReference type="SUPFAM" id="SSF52833">
    <property type="entry name" value="Thioredoxin-like"/>
    <property type="match status" value="1"/>
</dbReference>
<proteinExistence type="predicted"/>
<protein>
    <submittedName>
        <fullName evidence="1">SCO family protein</fullName>
    </submittedName>
</protein>
<evidence type="ECO:0000313" key="1">
    <source>
        <dbReference type="EMBL" id="MDC8011403.1"/>
    </source>
</evidence>
<dbReference type="Proteomes" id="UP001139971">
    <property type="component" value="Unassembled WGS sequence"/>
</dbReference>
<dbReference type="Gene3D" id="3.40.30.10">
    <property type="entry name" value="Glutaredoxin"/>
    <property type="match status" value="1"/>
</dbReference>
<name>A0A9X3YIJ0_9GAMM</name>
<comment type="caution">
    <text evidence="1">The sequence shown here is derived from an EMBL/GenBank/DDBJ whole genome shotgun (WGS) entry which is preliminary data.</text>
</comment>
<evidence type="ECO:0000313" key="2">
    <source>
        <dbReference type="Proteomes" id="UP001139971"/>
    </source>
</evidence>
<keyword evidence="2" id="KW-1185">Reference proteome</keyword>
<dbReference type="EMBL" id="JAOVZO020000003">
    <property type="protein sequence ID" value="MDC8011403.1"/>
    <property type="molecule type" value="Genomic_DNA"/>
</dbReference>
<dbReference type="AlphaFoldDB" id="A0A9X3YIJ0"/>
<gene>
    <name evidence="1" type="ORF">OD750_002450</name>
</gene>
<organism evidence="1 2">
    <name type="scientific">Tahibacter soli</name>
    <dbReference type="NCBI Taxonomy" id="2983605"/>
    <lineage>
        <taxon>Bacteria</taxon>
        <taxon>Pseudomonadati</taxon>
        <taxon>Pseudomonadota</taxon>
        <taxon>Gammaproteobacteria</taxon>
        <taxon>Lysobacterales</taxon>
        <taxon>Rhodanobacteraceae</taxon>
        <taxon>Tahibacter</taxon>
    </lineage>
</organism>
<dbReference type="InterPro" id="IPR036249">
    <property type="entry name" value="Thioredoxin-like_sf"/>
</dbReference>